<dbReference type="AlphaFoldDB" id="A0A8T1WLV4"/>
<accession>A0A8T1WLV4</accession>
<dbReference type="PANTHER" id="PTHR31827">
    <property type="entry name" value="EMB|CAB89363.1"/>
    <property type="match status" value="1"/>
</dbReference>
<dbReference type="Pfam" id="PF24906">
    <property type="entry name" value="Zf_WRKY19"/>
    <property type="match status" value="2"/>
</dbReference>
<dbReference type="InterPro" id="IPR056866">
    <property type="entry name" value="Znf_WRKY19"/>
</dbReference>
<proteinExistence type="predicted"/>
<evidence type="ECO:0000256" key="1">
    <source>
        <dbReference type="SAM" id="MobiDB-lite"/>
    </source>
</evidence>
<feature type="region of interest" description="Disordered" evidence="1">
    <location>
        <begin position="1"/>
        <end position="20"/>
    </location>
</feature>
<feature type="region of interest" description="Disordered" evidence="1">
    <location>
        <begin position="82"/>
        <end position="118"/>
    </location>
</feature>
<feature type="domain" description="WRKY19-like zinc finger" evidence="2">
    <location>
        <begin position="151"/>
        <end position="172"/>
    </location>
</feature>
<organism evidence="3 4">
    <name type="scientific">Phytophthora boehmeriae</name>
    <dbReference type="NCBI Taxonomy" id="109152"/>
    <lineage>
        <taxon>Eukaryota</taxon>
        <taxon>Sar</taxon>
        <taxon>Stramenopiles</taxon>
        <taxon>Oomycota</taxon>
        <taxon>Peronosporomycetes</taxon>
        <taxon>Peronosporales</taxon>
        <taxon>Peronosporaceae</taxon>
        <taxon>Phytophthora</taxon>
    </lineage>
</organism>
<evidence type="ECO:0000259" key="2">
    <source>
        <dbReference type="Pfam" id="PF24906"/>
    </source>
</evidence>
<dbReference type="PANTHER" id="PTHR31827:SF1">
    <property type="entry name" value="EMB|CAB89363.1"/>
    <property type="match status" value="1"/>
</dbReference>
<comment type="caution">
    <text evidence="3">The sequence shown here is derived from an EMBL/GenBank/DDBJ whole genome shotgun (WGS) entry which is preliminary data.</text>
</comment>
<name>A0A8T1WLV4_9STRA</name>
<sequence>MDARDKLSLTQPTGPFAPSNVITPGALAVVDPFRNFVTGPTVSPASRCLPTTTMQQQQTLTNIEDSTNTDDTKDKAALSFILSSSEAESDTEEPQTVGKRKRGLNSVPVSAPEESAPTAAAKKGSKFCSVEGCTSRAKHAKRCWKHGGWVRCKVADCNNRAKSKGVCWSHGGGTVCSFENCDTISVSNGFCWAHGGGKRCQVPNCSKPAYERTQNYCQAHFEVHNASA</sequence>
<dbReference type="Proteomes" id="UP000693981">
    <property type="component" value="Unassembled WGS sequence"/>
</dbReference>
<dbReference type="EMBL" id="JAGDFL010000232">
    <property type="protein sequence ID" value="KAG7394992.1"/>
    <property type="molecule type" value="Genomic_DNA"/>
</dbReference>
<feature type="domain" description="WRKY19-like zinc finger" evidence="2">
    <location>
        <begin position="173"/>
        <end position="196"/>
    </location>
</feature>
<gene>
    <name evidence="3" type="ORF">PHYBOEH_004394</name>
</gene>
<protein>
    <recommendedName>
        <fullName evidence="2">WRKY19-like zinc finger domain-containing protein</fullName>
    </recommendedName>
</protein>
<evidence type="ECO:0000313" key="4">
    <source>
        <dbReference type="Proteomes" id="UP000693981"/>
    </source>
</evidence>
<reference evidence="3" key="1">
    <citation type="submission" date="2021-02" db="EMBL/GenBank/DDBJ databases">
        <authorList>
            <person name="Palmer J.M."/>
        </authorList>
    </citation>
    <scope>NUCLEOTIDE SEQUENCE</scope>
    <source>
        <strain evidence="3">SCRP23</strain>
    </source>
</reference>
<evidence type="ECO:0000313" key="3">
    <source>
        <dbReference type="EMBL" id="KAG7394992.1"/>
    </source>
</evidence>
<keyword evidence="4" id="KW-1185">Reference proteome</keyword>
<dbReference type="OrthoDB" id="119268at2759"/>